<accession>A0ABW7M5N2</accession>
<dbReference type="Proteomes" id="UP001609821">
    <property type="component" value="Unassembled WGS sequence"/>
</dbReference>
<sequence length="425" mass="46008">MKDQIMKVSDRTRSGGRVLASCCLALLAGLATLPVQAVTIPISAHFSPDSSNPQVNQFKNKTPNSGICSVYPGYCTPTGLFSISLGFEASTQYPILAGHTDPRQGAMIKVPGTKTVQVTNPKGHKADIQFSVEAFSGRHWTRNALILINRTGLGSSDAQNILWGGASMAWGASAGSPCKPGPWAGPGYDFANYFWWTPVEAVCAKSPSYDIDWLRLAIPSVSYKMSTPDPLKMESGTYTGSLTYSVGPGGDFDFGDNLLATVDSVTLNFTLTVEHTLKFQFPAGYGSVTLNPAGGWQQWLNKGRRPEKLWADQRFKIWASSPFSVTLQCDNALNDQCAIKNAAGHTVPVATRLTLPGGLRNASNQTVERFLLSTNPEVISPSQYVDNGNATLHFEVDRDQVKTMIDEHSGSTYKGNITVIWNSEI</sequence>
<proteinExistence type="predicted"/>
<comment type="caution">
    <text evidence="2">The sequence shown here is derived from an EMBL/GenBank/DDBJ whole genome shotgun (WGS) entry which is preliminary data.</text>
</comment>
<name>A0ABW7M5N2_9PSED</name>
<evidence type="ECO:0000313" key="2">
    <source>
        <dbReference type="EMBL" id="MFH6568586.1"/>
    </source>
</evidence>
<organism evidence="2 3">
    <name type="scientific">Pseudomonas kulmbachensis</name>
    <dbReference type="NCBI Taxonomy" id="3043408"/>
    <lineage>
        <taxon>Bacteria</taxon>
        <taxon>Pseudomonadati</taxon>
        <taxon>Pseudomonadota</taxon>
        <taxon>Gammaproteobacteria</taxon>
        <taxon>Pseudomonadales</taxon>
        <taxon>Pseudomonadaceae</taxon>
        <taxon>Pseudomonas</taxon>
    </lineage>
</organism>
<dbReference type="RefSeq" id="WP_395247564.1">
    <property type="nucleotide sequence ID" value="NZ_JBINXA010000016.1"/>
</dbReference>
<evidence type="ECO:0000313" key="3">
    <source>
        <dbReference type="Proteomes" id="UP001609821"/>
    </source>
</evidence>
<dbReference type="EMBL" id="JBINXB010000046">
    <property type="protein sequence ID" value="MFH6568586.1"/>
    <property type="molecule type" value="Genomic_DNA"/>
</dbReference>
<keyword evidence="3" id="KW-1185">Reference proteome</keyword>
<protein>
    <submittedName>
        <fullName evidence="2">Uncharacterized protein</fullName>
    </submittedName>
</protein>
<gene>
    <name evidence="2" type="ORF">ACHMWK_21740</name>
</gene>
<evidence type="ECO:0000256" key="1">
    <source>
        <dbReference type="SAM" id="SignalP"/>
    </source>
</evidence>
<reference evidence="2 3" key="1">
    <citation type="submission" date="2024-10" db="EMBL/GenBank/DDBJ databases">
        <title>Aeromonas and Pseudomonas from the Cagarras Archipelago, Rio de Janeiro, Brazil.</title>
        <authorList>
            <person name="Canellas A.L.B."/>
            <person name="Laport M.S."/>
        </authorList>
    </citation>
    <scope>NUCLEOTIDE SEQUENCE [LARGE SCALE GENOMIC DNA]</scope>
    <source>
        <strain evidence="2 3">CPF-4</strain>
    </source>
</reference>
<feature type="signal peptide" evidence="1">
    <location>
        <begin position="1"/>
        <end position="37"/>
    </location>
</feature>
<feature type="chain" id="PRO_5047228189" evidence="1">
    <location>
        <begin position="38"/>
        <end position="425"/>
    </location>
</feature>
<keyword evidence="1" id="KW-0732">Signal</keyword>